<name>A0ABU5RX79_9CYAN</name>
<dbReference type="Pfam" id="PF00990">
    <property type="entry name" value="GGDEF"/>
    <property type="match status" value="1"/>
</dbReference>
<dbReference type="CDD" id="cd01949">
    <property type="entry name" value="GGDEF"/>
    <property type="match status" value="1"/>
</dbReference>
<dbReference type="PANTHER" id="PTHR43102">
    <property type="entry name" value="SLR1143 PROTEIN"/>
    <property type="match status" value="1"/>
</dbReference>
<dbReference type="NCBIfam" id="TIGR00254">
    <property type="entry name" value="GGDEF"/>
    <property type="match status" value="1"/>
</dbReference>
<dbReference type="SUPFAM" id="SSF55073">
    <property type="entry name" value="Nucleotide cyclase"/>
    <property type="match status" value="1"/>
</dbReference>
<sequence>MKPPETPEDEELRLAKLRSLGLLDTGQESRFDRLTRLTQRIFKVPIAMVSLVDEHRQWSKSSVGPNAPEASRSTSFCGHAILGSDVFIVPDTLKDERFHDNPHVLGEPHVRFYAGCPLKVDHRRIGTLCIVDQAPRTLDGEQIEILKDLAGVVEQEVASTLLATRDGLTGLENRRGFVALAQQSLQLSTRQATPASLLYLDLDDFKRINEVHGHQAGNDLLISLADRIRDVCRDSDVVARLGGDHFVVLLINATREQAEIVVHRIKKALTHYTRLWEDGDAISFSFGITAYQPERHETIVELLADGEALMEEIKKLRNLHRDDGEMQELAAAEADHALAGFNNQLQERTS</sequence>
<dbReference type="Gene3D" id="3.30.70.270">
    <property type="match status" value="1"/>
</dbReference>
<evidence type="ECO:0000313" key="3">
    <source>
        <dbReference type="Proteomes" id="UP001304461"/>
    </source>
</evidence>
<keyword evidence="2" id="KW-0808">Transferase</keyword>
<keyword evidence="3" id="KW-1185">Reference proteome</keyword>
<dbReference type="InterPro" id="IPR000160">
    <property type="entry name" value="GGDEF_dom"/>
</dbReference>
<gene>
    <name evidence="2" type="ORF">VB738_14035</name>
</gene>
<protein>
    <submittedName>
        <fullName evidence="2">Sensor domain-containing diguanylate cyclase</fullName>
        <ecNumber evidence="2">2.7.7.65</ecNumber>
    </submittedName>
</protein>
<dbReference type="Gene3D" id="3.30.450.40">
    <property type="match status" value="1"/>
</dbReference>
<evidence type="ECO:0000313" key="2">
    <source>
        <dbReference type="EMBL" id="MEA5392378.1"/>
    </source>
</evidence>
<dbReference type="SMART" id="SM00065">
    <property type="entry name" value="GAF"/>
    <property type="match status" value="1"/>
</dbReference>
<reference evidence="2 3" key="1">
    <citation type="submission" date="2023-12" db="EMBL/GenBank/DDBJ databases">
        <title>Baltic Sea Cyanobacteria.</title>
        <authorList>
            <person name="Delbaje E."/>
            <person name="Fewer D.P."/>
            <person name="Shishido T.K."/>
        </authorList>
    </citation>
    <scope>NUCLEOTIDE SEQUENCE [LARGE SCALE GENOMIC DNA]</scope>
    <source>
        <strain evidence="2 3">UHCC 0139</strain>
    </source>
</reference>
<dbReference type="InterPro" id="IPR043128">
    <property type="entry name" value="Rev_trsase/Diguanyl_cyclase"/>
</dbReference>
<dbReference type="InterPro" id="IPR029787">
    <property type="entry name" value="Nucleotide_cyclase"/>
</dbReference>
<dbReference type="EMBL" id="JAYGHX010000010">
    <property type="protein sequence ID" value="MEA5392378.1"/>
    <property type="molecule type" value="Genomic_DNA"/>
</dbReference>
<organism evidence="2 3">
    <name type="scientific">Cyanobium gracile UHCC 0139</name>
    <dbReference type="NCBI Taxonomy" id="3110308"/>
    <lineage>
        <taxon>Bacteria</taxon>
        <taxon>Bacillati</taxon>
        <taxon>Cyanobacteriota</taxon>
        <taxon>Cyanophyceae</taxon>
        <taxon>Synechococcales</taxon>
        <taxon>Prochlorococcaceae</taxon>
        <taxon>Cyanobium</taxon>
    </lineage>
</organism>
<dbReference type="PANTHER" id="PTHR43102:SF2">
    <property type="entry name" value="GAF DOMAIN-CONTAINING PROTEIN"/>
    <property type="match status" value="1"/>
</dbReference>
<dbReference type="GO" id="GO:0052621">
    <property type="term" value="F:diguanylate cyclase activity"/>
    <property type="evidence" value="ECO:0007669"/>
    <property type="project" value="UniProtKB-EC"/>
</dbReference>
<proteinExistence type="predicted"/>
<accession>A0ABU5RX79</accession>
<dbReference type="EC" id="2.7.7.65" evidence="2"/>
<dbReference type="Proteomes" id="UP001304461">
    <property type="component" value="Unassembled WGS sequence"/>
</dbReference>
<dbReference type="InterPro" id="IPR029016">
    <property type="entry name" value="GAF-like_dom_sf"/>
</dbReference>
<dbReference type="SUPFAM" id="SSF55781">
    <property type="entry name" value="GAF domain-like"/>
    <property type="match status" value="1"/>
</dbReference>
<dbReference type="Pfam" id="PF01590">
    <property type="entry name" value="GAF"/>
    <property type="match status" value="1"/>
</dbReference>
<dbReference type="PROSITE" id="PS50887">
    <property type="entry name" value="GGDEF"/>
    <property type="match status" value="1"/>
</dbReference>
<dbReference type="SMART" id="SM00267">
    <property type="entry name" value="GGDEF"/>
    <property type="match status" value="1"/>
</dbReference>
<dbReference type="RefSeq" id="WP_323306331.1">
    <property type="nucleotide sequence ID" value="NZ_JAYGHX010000010.1"/>
</dbReference>
<evidence type="ECO:0000259" key="1">
    <source>
        <dbReference type="PROSITE" id="PS50887"/>
    </source>
</evidence>
<dbReference type="InterPro" id="IPR003018">
    <property type="entry name" value="GAF"/>
</dbReference>
<feature type="domain" description="GGDEF" evidence="1">
    <location>
        <begin position="193"/>
        <end position="329"/>
    </location>
</feature>
<comment type="caution">
    <text evidence="2">The sequence shown here is derived from an EMBL/GenBank/DDBJ whole genome shotgun (WGS) entry which is preliminary data.</text>
</comment>
<keyword evidence="2" id="KW-0548">Nucleotidyltransferase</keyword>